<keyword evidence="4" id="KW-1185">Reference proteome</keyword>
<name>A0ABQ1GCE0_9BACL</name>
<dbReference type="InterPro" id="IPR006016">
    <property type="entry name" value="UspA"/>
</dbReference>
<protein>
    <submittedName>
        <fullName evidence="3">Universal stress protein</fullName>
    </submittedName>
</protein>
<dbReference type="SUPFAM" id="SSF52402">
    <property type="entry name" value="Adenine nucleotide alpha hydrolases-like"/>
    <property type="match status" value="1"/>
</dbReference>
<dbReference type="CDD" id="cd00293">
    <property type="entry name" value="USP-like"/>
    <property type="match status" value="1"/>
</dbReference>
<comment type="caution">
    <text evidence="3">The sequence shown here is derived from an EMBL/GenBank/DDBJ whole genome shotgun (WGS) entry which is preliminary data.</text>
</comment>
<dbReference type="InterPro" id="IPR014729">
    <property type="entry name" value="Rossmann-like_a/b/a_fold"/>
</dbReference>
<sequence>MKNILFATDGSKYSARAASLMEELLQAWPEAECTVIYVTVKENYAYDLVPDAVDIYEERLSEMIKQEIDEQLARWKNRLRFVHLTGHPVKSICTAAQEVKADLIVMGSHGRGLMNEALLGSVTHGVLHHSEIPVLVAK</sequence>
<evidence type="ECO:0000259" key="2">
    <source>
        <dbReference type="Pfam" id="PF00582"/>
    </source>
</evidence>
<organism evidence="3 4">
    <name type="scientific">Paenibacillus physcomitrellae</name>
    <dbReference type="NCBI Taxonomy" id="1619311"/>
    <lineage>
        <taxon>Bacteria</taxon>
        <taxon>Bacillati</taxon>
        <taxon>Bacillota</taxon>
        <taxon>Bacilli</taxon>
        <taxon>Bacillales</taxon>
        <taxon>Paenibacillaceae</taxon>
        <taxon>Paenibacillus</taxon>
    </lineage>
</organism>
<gene>
    <name evidence="3" type="ORF">GCM10010917_27820</name>
</gene>
<dbReference type="PANTHER" id="PTHR31964">
    <property type="entry name" value="ADENINE NUCLEOTIDE ALPHA HYDROLASES-LIKE SUPERFAMILY PROTEIN"/>
    <property type="match status" value="1"/>
</dbReference>
<dbReference type="Proteomes" id="UP000609323">
    <property type="component" value="Unassembled WGS sequence"/>
</dbReference>
<dbReference type="PRINTS" id="PR01438">
    <property type="entry name" value="UNVRSLSTRESS"/>
</dbReference>
<evidence type="ECO:0000256" key="1">
    <source>
        <dbReference type="ARBA" id="ARBA00008791"/>
    </source>
</evidence>
<feature type="domain" description="UspA" evidence="2">
    <location>
        <begin position="1"/>
        <end position="138"/>
    </location>
</feature>
<comment type="similarity">
    <text evidence="1">Belongs to the universal stress protein A family.</text>
</comment>
<dbReference type="Gene3D" id="3.40.50.620">
    <property type="entry name" value="HUPs"/>
    <property type="match status" value="1"/>
</dbReference>
<dbReference type="InterPro" id="IPR006015">
    <property type="entry name" value="Universal_stress_UspA"/>
</dbReference>
<reference evidence="4" key="1">
    <citation type="journal article" date="2019" name="Int. J. Syst. Evol. Microbiol.">
        <title>The Global Catalogue of Microorganisms (GCM) 10K type strain sequencing project: providing services to taxonomists for standard genome sequencing and annotation.</title>
        <authorList>
            <consortium name="The Broad Institute Genomics Platform"/>
            <consortium name="The Broad Institute Genome Sequencing Center for Infectious Disease"/>
            <person name="Wu L."/>
            <person name="Ma J."/>
        </authorList>
    </citation>
    <scope>NUCLEOTIDE SEQUENCE [LARGE SCALE GENOMIC DNA]</scope>
    <source>
        <strain evidence="4">CGMCC 1.15044</strain>
    </source>
</reference>
<evidence type="ECO:0000313" key="4">
    <source>
        <dbReference type="Proteomes" id="UP000609323"/>
    </source>
</evidence>
<evidence type="ECO:0000313" key="3">
    <source>
        <dbReference type="EMBL" id="GGA41004.1"/>
    </source>
</evidence>
<proteinExistence type="inferred from homology"/>
<dbReference type="PANTHER" id="PTHR31964:SF113">
    <property type="entry name" value="USPA DOMAIN-CONTAINING PROTEIN"/>
    <property type="match status" value="1"/>
</dbReference>
<accession>A0ABQ1GCE0</accession>
<dbReference type="Pfam" id="PF00582">
    <property type="entry name" value="Usp"/>
    <property type="match status" value="1"/>
</dbReference>
<dbReference type="EMBL" id="BMHF01000009">
    <property type="protein sequence ID" value="GGA41004.1"/>
    <property type="molecule type" value="Genomic_DNA"/>
</dbReference>